<keyword evidence="2" id="KW-1185">Reference proteome</keyword>
<dbReference type="Proteomes" id="UP001642360">
    <property type="component" value="Unassembled WGS sequence"/>
</dbReference>
<proteinExistence type="predicted"/>
<evidence type="ECO:0000313" key="1">
    <source>
        <dbReference type="EMBL" id="CAK9164757.1"/>
    </source>
</evidence>
<gene>
    <name evidence="1" type="ORF">ILEXP_LOCUS33906</name>
</gene>
<organism evidence="1 2">
    <name type="scientific">Ilex paraguariensis</name>
    <name type="common">yerba mate</name>
    <dbReference type="NCBI Taxonomy" id="185542"/>
    <lineage>
        <taxon>Eukaryota</taxon>
        <taxon>Viridiplantae</taxon>
        <taxon>Streptophyta</taxon>
        <taxon>Embryophyta</taxon>
        <taxon>Tracheophyta</taxon>
        <taxon>Spermatophyta</taxon>
        <taxon>Magnoliopsida</taxon>
        <taxon>eudicotyledons</taxon>
        <taxon>Gunneridae</taxon>
        <taxon>Pentapetalae</taxon>
        <taxon>asterids</taxon>
        <taxon>campanulids</taxon>
        <taxon>Aquifoliales</taxon>
        <taxon>Aquifoliaceae</taxon>
        <taxon>Ilex</taxon>
    </lineage>
</organism>
<dbReference type="AlphaFoldDB" id="A0ABC8TC33"/>
<sequence>LQSPESLIVVADRNRRSLVVGTWWCGPNREPDRLRSQITIEPVQSGSDNIGSEAQVFELAPVDVEVSLPPAEILAFETPANLTPVAAANLPKPFEVIAKDIVEA</sequence>
<evidence type="ECO:0000313" key="2">
    <source>
        <dbReference type="Proteomes" id="UP001642360"/>
    </source>
</evidence>
<comment type="caution">
    <text evidence="1">The sequence shown here is derived from an EMBL/GenBank/DDBJ whole genome shotgun (WGS) entry which is preliminary data.</text>
</comment>
<dbReference type="EMBL" id="CAUOFW020004280">
    <property type="protein sequence ID" value="CAK9164757.1"/>
    <property type="molecule type" value="Genomic_DNA"/>
</dbReference>
<reference evidence="1 2" key="1">
    <citation type="submission" date="2024-02" db="EMBL/GenBank/DDBJ databases">
        <authorList>
            <person name="Vignale AGUSTIN F."/>
            <person name="Sosa J E."/>
            <person name="Modenutti C."/>
        </authorList>
    </citation>
    <scope>NUCLEOTIDE SEQUENCE [LARGE SCALE GENOMIC DNA]</scope>
</reference>
<accession>A0ABC8TC33</accession>
<feature type="non-terminal residue" evidence="1">
    <location>
        <position position="1"/>
    </location>
</feature>
<name>A0ABC8TC33_9AQUA</name>
<protein>
    <submittedName>
        <fullName evidence="1">Uncharacterized protein</fullName>
    </submittedName>
</protein>